<comment type="caution">
    <text evidence="1">The sequence shown here is derived from an EMBL/GenBank/DDBJ whole genome shotgun (WGS) entry which is preliminary data.</text>
</comment>
<accession>A0A822YGJ2</accession>
<name>A0A822YGJ2_NELNU</name>
<organism evidence="1 2">
    <name type="scientific">Nelumbo nucifera</name>
    <name type="common">Sacred lotus</name>
    <dbReference type="NCBI Taxonomy" id="4432"/>
    <lineage>
        <taxon>Eukaryota</taxon>
        <taxon>Viridiplantae</taxon>
        <taxon>Streptophyta</taxon>
        <taxon>Embryophyta</taxon>
        <taxon>Tracheophyta</taxon>
        <taxon>Spermatophyta</taxon>
        <taxon>Magnoliopsida</taxon>
        <taxon>Proteales</taxon>
        <taxon>Nelumbonaceae</taxon>
        <taxon>Nelumbo</taxon>
    </lineage>
</organism>
<gene>
    <name evidence="1" type="ORF">HUJ06_010403</name>
</gene>
<proteinExistence type="predicted"/>
<dbReference type="Proteomes" id="UP000607653">
    <property type="component" value="Unassembled WGS sequence"/>
</dbReference>
<protein>
    <submittedName>
        <fullName evidence="1">Uncharacterized protein</fullName>
    </submittedName>
</protein>
<evidence type="ECO:0000313" key="1">
    <source>
        <dbReference type="EMBL" id="DAD31552.1"/>
    </source>
</evidence>
<sequence>MKKEIRAVAKDLLTNTYLVLPLRIETSVSMIMVLNHMITQPIPSQTSSC</sequence>
<reference evidence="1 2" key="1">
    <citation type="journal article" date="2020" name="Mol. Biol. Evol.">
        <title>Distinct Expression and Methylation Patterns for Genes with Different Fates following a Single Whole-Genome Duplication in Flowering Plants.</title>
        <authorList>
            <person name="Shi T."/>
            <person name="Rahmani R.S."/>
            <person name="Gugger P.F."/>
            <person name="Wang M."/>
            <person name="Li H."/>
            <person name="Zhang Y."/>
            <person name="Li Z."/>
            <person name="Wang Q."/>
            <person name="Van de Peer Y."/>
            <person name="Marchal K."/>
            <person name="Chen J."/>
        </authorList>
    </citation>
    <scope>NUCLEOTIDE SEQUENCE [LARGE SCALE GENOMIC DNA]</scope>
    <source>
        <tissue evidence="1">Leaf</tissue>
    </source>
</reference>
<dbReference type="AlphaFoldDB" id="A0A822YGJ2"/>
<dbReference type="EMBL" id="DUZY01000003">
    <property type="protein sequence ID" value="DAD31552.1"/>
    <property type="molecule type" value="Genomic_DNA"/>
</dbReference>
<keyword evidence="2" id="KW-1185">Reference proteome</keyword>
<evidence type="ECO:0000313" key="2">
    <source>
        <dbReference type="Proteomes" id="UP000607653"/>
    </source>
</evidence>